<evidence type="ECO:0000256" key="1">
    <source>
        <dbReference type="ARBA" id="ARBA00001971"/>
    </source>
</evidence>
<dbReference type="PANTHER" id="PTHR24286:SF190">
    <property type="entry name" value="CYTOCHROME P450"/>
    <property type="match status" value="1"/>
</dbReference>
<feature type="chain" id="PRO_5041379802" description="Beta-amyrin 28-monooxygenase" evidence="15">
    <location>
        <begin position="28"/>
        <end position="478"/>
    </location>
</feature>
<dbReference type="SUPFAM" id="SSF48264">
    <property type="entry name" value="Cytochrome P450"/>
    <property type="match status" value="1"/>
</dbReference>
<comment type="similarity">
    <text evidence="3 13">Belongs to the cytochrome P450 family.</text>
</comment>
<keyword evidence="8 12" id="KW-0408">Iron</keyword>
<evidence type="ECO:0000256" key="12">
    <source>
        <dbReference type="PIRSR" id="PIRSR602401-1"/>
    </source>
</evidence>
<evidence type="ECO:0000256" key="7">
    <source>
        <dbReference type="ARBA" id="ARBA00023002"/>
    </source>
</evidence>
<dbReference type="AlphaFoldDB" id="A0AA38ZJ34"/>
<keyword evidence="14" id="KW-0472">Membrane</keyword>
<accession>A0AA38ZJ34</accession>
<feature type="binding site" description="axial binding residue" evidence="12">
    <location>
        <position position="424"/>
    </location>
    <ligand>
        <name>heme</name>
        <dbReference type="ChEBI" id="CHEBI:30413"/>
    </ligand>
    <ligandPart>
        <name>Fe</name>
        <dbReference type="ChEBI" id="CHEBI:18248"/>
    </ligandPart>
</feature>
<comment type="cofactor">
    <cofactor evidence="1 12">
        <name>heme</name>
        <dbReference type="ChEBI" id="CHEBI:30413"/>
    </cofactor>
</comment>
<gene>
    <name evidence="16" type="ORF">PVL29_012453</name>
</gene>
<evidence type="ECO:0000256" key="2">
    <source>
        <dbReference type="ARBA" id="ARBA00004167"/>
    </source>
</evidence>
<dbReference type="GO" id="GO:0102373">
    <property type="term" value="F:beta-amyrin 28-monooxygenase activity"/>
    <property type="evidence" value="ECO:0007669"/>
    <property type="project" value="UniProtKB-EC"/>
</dbReference>
<protein>
    <recommendedName>
        <fullName evidence="10">Beta-amyrin 28-monooxygenase</fullName>
    </recommendedName>
    <alternativeName>
        <fullName evidence="11">Beta-amyrin 28-oxidase</fullName>
    </alternativeName>
</protein>
<dbReference type="InterPro" id="IPR002401">
    <property type="entry name" value="Cyt_P450_E_grp-I"/>
</dbReference>
<dbReference type="PRINTS" id="PR00385">
    <property type="entry name" value="P450"/>
</dbReference>
<evidence type="ECO:0000256" key="9">
    <source>
        <dbReference type="ARBA" id="ARBA00052804"/>
    </source>
</evidence>
<evidence type="ECO:0000256" key="6">
    <source>
        <dbReference type="ARBA" id="ARBA00022989"/>
    </source>
</evidence>
<keyword evidence="13" id="KW-0503">Monooxygenase</keyword>
<dbReference type="PRINTS" id="PR00463">
    <property type="entry name" value="EP450I"/>
</dbReference>
<dbReference type="Pfam" id="PF00067">
    <property type="entry name" value="p450"/>
    <property type="match status" value="1"/>
</dbReference>
<dbReference type="InterPro" id="IPR017972">
    <property type="entry name" value="Cyt_P450_CS"/>
</dbReference>
<evidence type="ECO:0000256" key="14">
    <source>
        <dbReference type="SAM" id="Phobius"/>
    </source>
</evidence>
<dbReference type="Proteomes" id="UP001168098">
    <property type="component" value="Unassembled WGS sequence"/>
</dbReference>
<reference evidence="16 17" key="1">
    <citation type="journal article" date="2023" name="BMC Biotechnol.">
        <title>Vitis rotundifolia cv Carlos genome sequencing.</title>
        <authorList>
            <person name="Huff M."/>
            <person name="Hulse-Kemp A."/>
            <person name="Scheffler B."/>
            <person name="Youngblood R."/>
            <person name="Simpson S."/>
            <person name="Babiker E."/>
            <person name="Staton M."/>
        </authorList>
    </citation>
    <scope>NUCLEOTIDE SEQUENCE [LARGE SCALE GENOMIC DNA]</scope>
    <source>
        <tissue evidence="16">Leaf</tissue>
    </source>
</reference>
<evidence type="ECO:0000256" key="13">
    <source>
        <dbReference type="RuleBase" id="RU000461"/>
    </source>
</evidence>
<dbReference type="InterPro" id="IPR036396">
    <property type="entry name" value="Cyt_P450_sf"/>
</dbReference>
<dbReference type="EMBL" id="JARBHA010000010">
    <property type="protein sequence ID" value="KAJ9689780.1"/>
    <property type="molecule type" value="Genomic_DNA"/>
</dbReference>
<keyword evidence="6 14" id="KW-1133">Transmembrane helix</keyword>
<keyword evidence="7 13" id="KW-0560">Oxidoreductase</keyword>
<evidence type="ECO:0000256" key="8">
    <source>
        <dbReference type="ARBA" id="ARBA00023004"/>
    </source>
</evidence>
<feature type="transmembrane region" description="Helical" evidence="14">
    <location>
        <begin position="167"/>
        <end position="187"/>
    </location>
</feature>
<name>A0AA38ZJ34_VITRO</name>
<comment type="subcellular location">
    <subcellularLocation>
        <location evidence="2">Membrane</location>
        <topology evidence="2">Single-pass membrane protein</topology>
    </subcellularLocation>
</comment>
<comment type="catalytic activity">
    <reaction evidence="9">
        <text>beta-amyrin + 3 reduced [NADPH--hemoprotein reductase] + 3 O2 = oleanolate + 3 oxidized [NADPH--hemoprotein reductase] + 4 H2O + 4 H(+)</text>
        <dbReference type="Rhea" id="RHEA:43068"/>
        <dbReference type="Rhea" id="RHEA-COMP:11964"/>
        <dbReference type="Rhea" id="RHEA-COMP:11965"/>
        <dbReference type="ChEBI" id="CHEBI:10352"/>
        <dbReference type="ChEBI" id="CHEBI:15377"/>
        <dbReference type="ChEBI" id="CHEBI:15378"/>
        <dbReference type="ChEBI" id="CHEBI:15379"/>
        <dbReference type="ChEBI" id="CHEBI:57618"/>
        <dbReference type="ChEBI" id="CHEBI:58210"/>
        <dbReference type="ChEBI" id="CHEBI:82828"/>
        <dbReference type="EC" id="1.14.14.126"/>
    </reaction>
</comment>
<keyword evidence="5 12" id="KW-0479">Metal-binding</keyword>
<evidence type="ECO:0000313" key="17">
    <source>
        <dbReference type="Proteomes" id="UP001168098"/>
    </source>
</evidence>
<evidence type="ECO:0000256" key="15">
    <source>
        <dbReference type="SAM" id="SignalP"/>
    </source>
</evidence>
<evidence type="ECO:0000256" key="11">
    <source>
        <dbReference type="ARBA" id="ARBA00083450"/>
    </source>
</evidence>
<dbReference type="PROSITE" id="PS00086">
    <property type="entry name" value="CYTOCHROME_P450"/>
    <property type="match status" value="1"/>
</dbReference>
<evidence type="ECO:0000256" key="5">
    <source>
        <dbReference type="ARBA" id="ARBA00022723"/>
    </source>
</evidence>
<evidence type="ECO:0000256" key="10">
    <source>
        <dbReference type="ARBA" id="ARBA00073578"/>
    </source>
</evidence>
<dbReference type="GO" id="GO:0016709">
    <property type="term" value="F:oxidoreductase activity, acting on paired donors, with incorporation or reduction of molecular oxygen, NAD(P)H as one donor, and incorporation of one atom of oxygen"/>
    <property type="evidence" value="ECO:0007669"/>
    <property type="project" value="UniProtKB-ARBA"/>
</dbReference>
<keyword evidence="17" id="KW-1185">Reference proteome</keyword>
<dbReference type="PANTHER" id="PTHR24286">
    <property type="entry name" value="CYTOCHROME P450 26"/>
    <property type="match status" value="1"/>
</dbReference>
<dbReference type="CDD" id="cd11043">
    <property type="entry name" value="CYP90-like"/>
    <property type="match status" value="1"/>
</dbReference>
<dbReference type="FunFam" id="1.10.630.10:FF:000022">
    <property type="entry name" value="Taxadiene 5-alpha hydroxylase"/>
    <property type="match status" value="1"/>
</dbReference>
<dbReference type="GO" id="GO:0016125">
    <property type="term" value="P:sterol metabolic process"/>
    <property type="evidence" value="ECO:0007669"/>
    <property type="project" value="TreeGrafter"/>
</dbReference>
<keyword evidence="4 14" id="KW-0812">Transmembrane</keyword>
<keyword evidence="12 13" id="KW-0349">Heme</keyword>
<comment type="caution">
    <text evidence="16">The sequence shown here is derived from an EMBL/GenBank/DDBJ whole genome shotgun (WGS) entry which is preliminary data.</text>
</comment>
<evidence type="ECO:0000313" key="16">
    <source>
        <dbReference type="EMBL" id="KAJ9689780.1"/>
    </source>
</evidence>
<sequence length="478" mass="54730">MSIFNLLLIFLLPIFIILFLRERRGVSQKLPPGSLGIPIIGQSFSFLHALRKNTGDKWLQSRIQKYGAVSKLSLFGAPTVLLSGAAANKFIFTNDGVILANQQPHPIRRILGDKNLTELRGEDHKRVRGAIGMFLKPESLKKNVGKIDRVVRQHLDMNWKGHQTVKVSLNLTYYVEVVLLFLILRVYPMMKQLMFDIICSLLFGLEQGKDREMLIHDFHLFTQGLWSVPINLPFTRFSNGLKASRRIRRVVSELIHEKRSAMELGQASPQDDFPTILDNAIVVMFAGHETSTSLLTFLLWFLAKDPVAYDAIVHEHEEIAKTKVSGELLNWDDLAKMKHTWKAAMETMRIIPPVFGGFRKVLKDFEYGGYLIPKGWQVFWAASPTHMDDQIFIDQWKFNPARFDNQTSIPPYNFVPFGGGMRICPGNEFVRIESLVSIHYLITQFRWKLLDGEDVITRDPMPMPQQGLLVHLEPKIVP</sequence>
<feature type="signal peptide" evidence="15">
    <location>
        <begin position="1"/>
        <end position="27"/>
    </location>
</feature>
<dbReference type="GO" id="GO:0016020">
    <property type="term" value="C:membrane"/>
    <property type="evidence" value="ECO:0007669"/>
    <property type="project" value="UniProtKB-SubCell"/>
</dbReference>
<dbReference type="GO" id="GO:0020037">
    <property type="term" value="F:heme binding"/>
    <property type="evidence" value="ECO:0007669"/>
    <property type="project" value="InterPro"/>
</dbReference>
<evidence type="ECO:0000256" key="4">
    <source>
        <dbReference type="ARBA" id="ARBA00022692"/>
    </source>
</evidence>
<dbReference type="GO" id="GO:0005506">
    <property type="term" value="F:iron ion binding"/>
    <property type="evidence" value="ECO:0007669"/>
    <property type="project" value="InterPro"/>
</dbReference>
<evidence type="ECO:0000256" key="3">
    <source>
        <dbReference type="ARBA" id="ARBA00010617"/>
    </source>
</evidence>
<keyword evidence="15" id="KW-0732">Signal</keyword>
<dbReference type="InterPro" id="IPR001128">
    <property type="entry name" value="Cyt_P450"/>
</dbReference>
<organism evidence="16 17">
    <name type="scientific">Vitis rotundifolia</name>
    <name type="common">Muscadine grape</name>
    <dbReference type="NCBI Taxonomy" id="103349"/>
    <lineage>
        <taxon>Eukaryota</taxon>
        <taxon>Viridiplantae</taxon>
        <taxon>Streptophyta</taxon>
        <taxon>Embryophyta</taxon>
        <taxon>Tracheophyta</taxon>
        <taxon>Spermatophyta</taxon>
        <taxon>Magnoliopsida</taxon>
        <taxon>eudicotyledons</taxon>
        <taxon>Gunneridae</taxon>
        <taxon>Pentapetalae</taxon>
        <taxon>rosids</taxon>
        <taxon>Vitales</taxon>
        <taxon>Vitaceae</taxon>
        <taxon>Viteae</taxon>
        <taxon>Vitis</taxon>
    </lineage>
</organism>
<proteinExistence type="inferred from homology"/>
<dbReference type="Gene3D" id="1.10.630.10">
    <property type="entry name" value="Cytochrome P450"/>
    <property type="match status" value="1"/>
</dbReference>